<dbReference type="STRING" id="92696.A0A4R0RUV2"/>
<dbReference type="PROSITE" id="PS50011">
    <property type="entry name" value="PROTEIN_KINASE_DOM"/>
    <property type="match status" value="1"/>
</dbReference>
<evidence type="ECO:0000256" key="1">
    <source>
        <dbReference type="SAM" id="MobiDB-lite"/>
    </source>
</evidence>
<evidence type="ECO:0000313" key="4">
    <source>
        <dbReference type="Proteomes" id="UP000292702"/>
    </source>
</evidence>
<dbReference type="OrthoDB" id="346907at2759"/>
<dbReference type="Gene3D" id="1.10.510.10">
    <property type="entry name" value="Transferase(Phosphotransferase) domain 1"/>
    <property type="match status" value="1"/>
</dbReference>
<proteinExistence type="predicted"/>
<dbReference type="AlphaFoldDB" id="A0A4R0RUV2"/>
<dbReference type="Pfam" id="PF07714">
    <property type="entry name" value="PK_Tyr_Ser-Thr"/>
    <property type="match status" value="1"/>
</dbReference>
<evidence type="ECO:0000313" key="3">
    <source>
        <dbReference type="EMBL" id="TCD69559.1"/>
    </source>
</evidence>
<name>A0A4R0RUV2_9APHY</name>
<dbReference type="InterPro" id="IPR051681">
    <property type="entry name" value="Ser/Thr_Kinases-Pseudokinases"/>
</dbReference>
<organism evidence="3 4">
    <name type="scientific">Steccherinum ochraceum</name>
    <dbReference type="NCBI Taxonomy" id="92696"/>
    <lineage>
        <taxon>Eukaryota</taxon>
        <taxon>Fungi</taxon>
        <taxon>Dikarya</taxon>
        <taxon>Basidiomycota</taxon>
        <taxon>Agaricomycotina</taxon>
        <taxon>Agaricomycetes</taxon>
        <taxon>Polyporales</taxon>
        <taxon>Steccherinaceae</taxon>
        <taxon>Steccherinum</taxon>
    </lineage>
</organism>
<dbReference type="InterPro" id="IPR011009">
    <property type="entry name" value="Kinase-like_dom_sf"/>
</dbReference>
<feature type="region of interest" description="Disordered" evidence="1">
    <location>
        <begin position="654"/>
        <end position="681"/>
    </location>
</feature>
<dbReference type="Proteomes" id="UP000292702">
    <property type="component" value="Unassembled WGS sequence"/>
</dbReference>
<dbReference type="EMBL" id="RWJN01000039">
    <property type="protein sequence ID" value="TCD69559.1"/>
    <property type="molecule type" value="Genomic_DNA"/>
</dbReference>
<keyword evidence="4" id="KW-1185">Reference proteome</keyword>
<protein>
    <recommendedName>
        <fullName evidence="2">Protein kinase domain-containing protein</fullName>
    </recommendedName>
</protein>
<feature type="compositionally biased region" description="Basic and acidic residues" evidence="1">
    <location>
        <begin position="529"/>
        <end position="538"/>
    </location>
</feature>
<dbReference type="InterPro" id="IPR001245">
    <property type="entry name" value="Ser-Thr/Tyr_kinase_cat_dom"/>
</dbReference>
<feature type="region of interest" description="Disordered" evidence="1">
    <location>
        <begin position="525"/>
        <end position="569"/>
    </location>
</feature>
<sequence>MLRLSRHTKTIHVDNQHCHEKQSIQDAIFDALQESLSHSPRLLSLGREESQAVLDKIWTLLELPLDPHADAGIQSYLIRNKLRRTSLKISIKHDILPSTLFLEGVKCTETEGRGSGSFAEVFYGSYGDLPVAIKRLRVYVGTPEPQRLRIKQDFCRETLLWKNLAHKHILPFLGVSQGTFTHCPFCMVLPWMENGSIRNYISVLSSAGNLVGRRYSESVDEWLYQISQGLAYLHEEGIIHGDLHGGNILIDDNDTVRLTDFGMALIGEATSYNYASVHGGGATRWQAPEVIDPEEFGLTSSRPTYASDVYSLGIVCVELYMNQRPFADLTERQVAKRIVAGVRPPRPSGPNGERMSPSLWHLVTTCWREVPALRPPIGQVCRSLSRISLAPSQVTYGRDRPSTSELHRRLSNVFVSHPEHITVSITPSPPQPVLTPKHLSDPLSTFKQSVDFDIFTDQELELWCTQLATDEHGQVVPRTLLQLITTLPWTMHMPRDLRREISQASPIWARHLWAEEYAQSLGGLLSPHADAKTTDPRTDPPPTRPLHRSEERAVSSSLPSSSQQKTPPRKVVVGFPLAPALAAPKSAFSSISTLGTQSSGPSTPPDNPYAMTSSPPLGPHISSEAFQIPSPSQILPAKPRLRHPGTSFLSRQRPQAFAQHSDDLLHSRPQHHPQPQASSFDMPVNHPLRESILHAMFEGVYVPSDQPDWTTYIASEDDAAALGTLTGSGSPTVPSARPANALNTIAEEPTDLVFGSEMEMDLLFADPVTQDRTSTLPRSRYDATLQSLAHISQAMAASKPYSAFQSSMPLPGASGKRRTGRERLKLIVNE</sequence>
<dbReference type="GO" id="GO:0004674">
    <property type="term" value="F:protein serine/threonine kinase activity"/>
    <property type="evidence" value="ECO:0007669"/>
    <property type="project" value="TreeGrafter"/>
</dbReference>
<comment type="caution">
    <text evidence="3">The sequence shown here is derived from an EMBL/GenBank/DDBJ whole genome shotgun (WGS) entry which is preliminary data.</text>
</comment>
<feature type="domain" description="Protein kinase" evidence="2">
    <location>
        <begin position="107"/>
        <end position="389"/>
    </location>
</feature>
<evidence type="ECO:0000259" key="2">
    <source>
        <dbReference type="PROSITE" id="PS50011"/>
    </source>
</evidence>
<feature type="region of interest" description="Disordered" evidence="1">
    <location>
        <begin position="592"/>
        <end position="624"/>
    </location>
</feature>
<accession>A0A4R0RUV2</accession>
<gene>
    <name evidence="3" type="ORF">EIP91_007183</name>
</gene>
<dbReference type="GO" id="GO:0005524">
    <property type="term" value="F:ATP binding"/>
    <property type="evidence" value="ECO:0007669"/>
    <property type="project" value="InterPro"/>
</dbReference>
<feature type="compositionally biased region" description="Polar residues" evidence="1">
    <location>
        <begin position="592"/>
        <end position="601"/>
    </location>
</feature>
<reference evidence="3 4" key="1">
    <citation type="submission" date="2018-11" db="EMBL/GenBank/DDBJ databases">
        <title>Genome assembly of Steccherinum ochraceum LE-BIN_3174, the white-rot fungus of the Steccherinaceae family (The Residual Polyporoid clade, Polyporales, Basidiomycota).</title>
        <authorList>
            <person name="Fedorova T.V."/>
            <person name="Glazunova O.A."/>
            <person name="Landesman E.O."/>
            <person name="Moiseenko K.V."/>
            <person name="Psurtseva N.V."/>
            <person name="Savinova O.S."/>
            <person name="Shakhova N.V."/>
            <person name="Tyazhelova T.V."/>
            <person name="Vasina D.V."/>
        </authorList>
    </citation>
    <scope>NUCLEOTIDE SEQUENCE [LARGE SCALE GENOMIC DNA]</scope>
    <source>
        <strain evidence="3 4">LE-BIN_3174</strain>
    </source>
</reference>
<dbReference type="InterPro" id="IPR000719">
    <property type="entry name" value="Prot_kinase_dom"/>
</dbReference>
<dbReference type="SUPFAM" id="SSF56112">
    <property type="entry name" value="Protein kinase-like (PK-like)"/>
    <property type="match status" value="1"/>
</dbReference>
<dbReference type="PANTHER" id="PTHR44329">
    <property type="entry name" value="SERINE/THREONINE-PROTEIN KINASE TNNI3K-RELATED"/>
    <property type="match status" value="1"/>
</dbReference>